<evidence type="ECO:0000313" key="2">
    <source>
        <dbReference type="Proteomes" id="UP000280834"/>
    </source>
</evidence>
<proteinExistence type="predicted"/>
<reference evidence="3" key="1">
    <citation type="submission" date="2017-02" db="UniProtKB">
        <authorList>
            <consortium name="WormBaseParasite"/>
        </authorList>
    </citation>
    <scope>IDENTIFICATION</scope>
</reference>
<gene>
    <name evidence="1" type="ORF">BTMF_LOCUS5030</name>
</gene>
<evidence type="ECO:0000313" key="1">
    <source>
        <dbReference type="EMBL" id="VDO17590.1"/>
    </source>
</evidence>
<dbReference type="AlphaFoldDB" id="A0A0R3QH96"/>
<sequence length="65" mass="8005">MRIVIEYLDFRNLSGCKVEFHWSLNLFSFKVVNENVLRKDNSHLELSHYRVKIFFLEFKKLRIFP</sequence>
<organism evidence="3">
    <name type="scientific">Brugia timori</name>
    <dbReference type="NCBI Taxonomy" id="42155"/>
    <lineage>
        <taxon>Eukaryota</taxon>
        <taxon>Metazoa</taxon>
        <taxon>Ecdysozoa</taxon>
        <taxon>Nematoda</taxon>
        <taxon>Chromadorea</taxon>
        <taxon>Rhabditida</taxon>
        <taxon>Spirurina</taxon>
        <taxon>Spiruromorpha</taxon>
        <taxon>Filarioidea</taxon>
        <taxon>Onchocercidae</taxon>
        <taxon>Brugia</taxon>
    </lineage>
</organism>
<dbReference type="Proteomes" id="UP000280834">
    <property type="component" value="Unassembled WGS sequence"/>
</dbReference>
<protein>
    <submittedName>
        <fullName evidence="3">Ovule protein</fullName>
    </submittedName>
</protein>
<dbReference type="EMBL" id="UZAG01005208">
    <property type="protein sequence ID" value="VDO17590.1"/>
    <property type="molecule type" value="Genomic_DNA"/>
</dbReference>
<evidence type="ECO:0000313" key="3">
    <source>
        <dbReference type="WBParaSite" id="BTMF_0000575901-mRNA-1"/>
    </source>
</evidence>
<reference evidence="1 2" key="2">
    <citation type="submission" date="2018-11" db="EMBL/GenBank/DDBJ databases">
        <authorList>
            <consortium name="Pathogen Informatics"/>
        </authorList>
    </citation>
    <scope>NUCLEOTIDE SEQUENCE [LARGE SCALE GENOMIC DNA]</scope>
</reference>
<name>A0A0R3QH96_9BILA</name>
<keyword evidence="2" id="KW-1185">Reference proteome</keyword>
<accession>A0A0R3QH96</accession>
<dbReference type="WBParaSite" id="BTMF_0000575901-mRNA-1">
    <property type="protein sequence ID" value="BTMF_0000575901-mRNA-1"/>
    <property type="gene ID" value="BTMF_0000575901"/>
</dbReference>